<dbReference type="RefSeq" id="WP_342707614.1">
    <property type="nucleotide sequence ID" value="NZ_FNCL01000005.1"/>
</dbReference>
<sequence>MKLLMKLEGGVHDRMHCSAQPSGLVALVFLGPVSLLAPFRDKACLPRLRRCDGLSFFSVLPIRAALFC</sequence>
<dbReference type="AlphaFoldDB" id="A0A1I6SYX7"/>
<name>A0A1I6SYX7_9RHOB</name>
<dbReference type="EMBL" id="FOZW01000005">
    <property type="protein sequence ID" value="SFS82040.1"/>
    <property type="molecule type" value="Genomic_DNA"/>
</dbReference>
<dbReference type="STRING" id="311180.SAMN04488050_105148"/>
<dbReference type="Proteomes" id="UP000199392">
    <property type="component" value="Unassembled WGS sequence"/>
</dbReference>
<accession>A0A1I6SYX7</accession>
<evidence type="ECO:0000313" key="2">
    <source>
        <dbReference type="Proteomes" id="UP000199392"/>
    </source>
</evidence>
<evidence type="ECO:0000313" key="1">
    <source>
        <dbReference type="EMBL" id="SFS82040.1"/>
    </source>
</evidence>
<keyword evidence="2" id="KW-1185">Reference proteome</keyword>
<proteinExistence type="predicted"/>
<protein>
    <submittedName>
        <fullName evidence="1">Uncharacterized protein</fullName>
    </submittedName>
</protein>
<gene>
    <name evidence="1" type="ORF">SAMN04488050_105148</name>
</gene>
<organism evidence="1 2">
    <name type="scientific">Alloyangia pacifica</name>
    <dbReference type="NCBI Taxonomy" id="311180"/>
    <lineage>
        <taxon>Bacteria</taxon>
        <taxon>Pseudomonadati</taxon>
        <taxon>Pseudomonadota</taxon>
        <taxon>Alphaproteobacteria</taxon>
        <taxon>Rhodobacterales</taxon>
        <taxon>Roseobacteraceae</taxon>
        <taxon>Alloyangia</taxon>
    </lineage>
</organism>
<reference evidence="2" key="1">
    <citation type="submission" date="2016-10" db="EMBL/GenBank/DDBJ databases">
        <authorList>
            <person name="Varghese N."/>
            <person name="Submissions S."/>
        </authorList>
    </citation>
    <scope>NUCLEOTIDE SEQUENCE [LARGE SCALE GENOMIC DNA]</scope>
    <source>
        <strain evidence="2">DSM 26894</strain>
    </source>
</reference>